<proteinExistence type="predicted"/>
<evidence type="ECO:0000313" key="2">
    <source>
        <dbReference type="Proteomes" id="UP000180088"/>
    </source>
</evidence>
<comment type="caution">
    <text evidence="1">The sequence shown here is derived from an EMBL/GenBank/DDBJ whole genome shotgun (WGS) entry which is preliminary data.</text>
</comment>
<organism evidence="1 2">
    <name type="scientific">Chromobacterium sphagni</name>
    <dbReference type="NCBI Taxonomy" id="1903179"/>
    <lineage>
        <taxon>Bacteria</taxon>
        <taxon>Pseudomonadati</taxon>
        <taxon>Pseudomonadota</taxon>
        <taxon>Betaproteobacteria</taxon>
        <taxon>Neisseriales</taxon>
        <taxon>Chromobacteriaceae</taxon>
        <taxon>Chromobacterium</taxon>
    </lineage>
</organism>
<reference evidence="1 2" key="1">
    <citation type="submission" date="2016-09" db="EMBL/GenBank/DDBJ databases">
        <title>Chromobacterium muskegensis sp. nov., an insecticidal bacterium isolated from Sphagnum bogs.</title>
        <authorList>
            <person name="Sparks M.E."/>
            <person name="Blackburn M.B."/>
            <person name="Gundersen-Rindal D.E."/>
            <person name="Mitchell A."/>
            <person name="Farrar R."/>
            <person name="Kuhar D."/>
        </authorList>
    </citation>
    <scope>NUCLEOTIDE SEQUENCE [LARGE SCALE GENOMIC DNA]</scope>
    <source>
        <strain evidence="1 2">37-2</strain>
    </source>
</reference>
<sequence>MRDAIKDQRIKKYTLIQLSSKHNGGPQGGILNTPFVSTFANVTEMNLNLWIQTVIDSDGCEVLQLQYEQVLFFEFMFGSNGQVTRWPHIQVNTLRKKPDSRLPLKF</sequence>
<dbReference type="EMBL" id="MKCS01000004">
    <property type="protein sequence ID" value="OHX10347.1"/>
    <property type="molecule type" value="Genomic_DNA"/>
</dbReference>
<protein>
    <submittedName>
        <fullName evidence="1">Uncharacterized protein</fullName>
    </submittedName>
</protein>
<accession>A0A1S1WSV5</accession>
<evidence type="ECO:0000313" key="1">
    <source>
        <dbReference type="EMBL" id="OHX10347.1"/>
    </source>
</evidence>
<name>A0A1S1WSV5_9NEIS</name>
<gene>
    <name evidence="1" type="ORF">BI347_21410</name>
</gene>
<dbReference type="Proteomes" id="UP000180088">
    <property type="component" value="Unassembled WGS sequence"/>
</dbReference>
<dbReference type="AlphaFoldDB" id="A0A1S1WSV5"/>